<comment type="caution">
    <text evidence="2">The sequence shown here is derived from an EMBL/GenBank/DDBJ whole genome shotgun (WGS) entry which is preliminary data.</text>
</comment>
<feature type="chain" id="PRO_5040863555" evidence="1">
    <location>
        <begin position="17"/>
        <end position="378"/>
    </location>
</feature>
<dbReference type="Proteomes" id="UP001165160">
    <property type="component" value="Unassembled WGS sequence"/>
</dbReference>
<reference evidence="3" key="1">
    <citation type="journal article" date="2023" name="Commun. Biol.">
        <title>Genome analysis of Parmales, the sister group of diatoms, reveals the evolutionary specialization of diatoms from phago-mixotrophs to photoautotrophs.</title>
        <authorList>
            <person name="Ban H."/>
            <person name="Sato S."/>
            <person name="Yoshikawa S."/>
            <person name="Yamada K."/>
            <person name="Nakamura Y."/>
            <person name="Ichinomiya M."/>
            <person name="Sato N."/>
            <person name="Blanc-Mathieu R."/>
            <person name="Endo H."/>
            <person name="Kuwata A."/>
            <person name="Ogata H."/>
        </authorList>
    </citation>
    <scope>NUCLEOTIDE SEQUENCE [LARGE SCALE GENOMIC DNA]</scope>
    <source>
        <strain evidence="3">NIES 3699</strain>
    </source>
</reference>
<protein>
    <submittedName>
        <fullName evidence="2">Uncharacterized protein</fullName>
    </submittedName>
</protein>
<evidence type="ECO:0000313" key="2">
    <source>
        <dbReference type="EMBL" id="GMH97058.1"/>
    </source>
</evidence>
<organism evidence="2 3">
    <name type="scientific">Triparma verrucosa</name>
    <dbReference type="NCBI Taxonomy" id="1606542"/>
    <lineage>
        <taxon>Eukaryota</taxon>
        <taxon>Sar</taxon>
        <taxon>Stramenopiles</taxon>
        <taxon>Ochrophyta</taxon>
        <taxon>Bolidophyceae</taxon>
        <taxon>Parmales</taxon>
        <taxon>Triparmaceae</taxon>
        <taxon>Triparma</taxon>
    </lineage>
</organism>
<proteinExistence type="predicted"/>
<sequence>MYTLLIIAVIISTAHAAAILRLQLPSGRVIRLNAAEVTDNDVYNLIKNETVTMDNVTLSVNDTPLSLNPSSKESSLSTYPHGTLIKAFRPLPPPPPKTYRQLNPPFPTFLTPPTKKIQKTSSLNTYKSLSTKSRPQIPLTHHSPFKTVTVKTNAGRSLTQSKATSHILIGRRISPSKVEVIAHHSFPFSSTLKSLKSSVKKVRKLSSKVSKLNLSIVGVGFHGSIPSCFESMCLLNSCLGLNNITSSVCLIINEGEVEGLTVSEQVCQLVWGGEGEVEGEKEGDIKVVFKEGVVVNEEIRRQIELECFYRFLGVEGKEGGWFEEQQGGVGGLEDLNGWKVLGEGAEEVGREAERIERGRKGKVSEKVWREYKDWYDER</sequence>
<keyword evidence="3" id="KW-1185">Reference proteome</keyword>
<dbReference type="AlphaFoldDB" id="A0A9W7C2H1"/>
<keyword evidence="1" id="KW-0732">Signal</keyword>
<name>A0A9W7C2H1_9STRA</name>
<evidence type="ECO:0000256" key="1">
    <source>
        <dbReference type="SAM" id="SignalP"/>
    </source>
</evidence>
<dbReference type="EMBL" id="BRXX01000195">
    <property type="protein sequence ID" value="GMH97058.1"/>
    <property type="molecule type" value="Genomic_DNA"/>
</dbReference>
<evidence type="ECO:0000313" key="3">
    <source>
        <dbReference type="Proteomes" id="UP001165160"/>
    </source>
</evidence>
<accession>A0A9W7C2H1</accession>
<feature type="signal peptide" evidence="1">
    <location>
        <begin position="1"/>
        <end position="16"/>
    </location>
</feature>
<gene>
    <name evidence="2" type="ORF">TrVE_jg9040</name>
</gene>